<evidence type="ECO:0000313" key="7">
    <source>
        <dbReference type="EMBL" id="SDE94659.1"/>
    </source>
</evidence>
<accession>A0A1G7H3D2</accession>
<dbReference type="SUPFAM" id="SSF88946">
    <property type="entry name" value="Sigma2 domain of RNA polymerase sigma factors"/>
    <property type="match status" value="1"/>
</dbReference>
<dbReference type="InterPro" id="IPR013249">
    <property type="entry name" value="RNA_pol_sigma70_r4_t2"/>
</dbReference>
<dbReference type="Proteomes" id="UP000199045">
    <property type="component" value="Unassembled WGS sequence"/>
</dbReference>
<feature type="domain" description="RNA polymerase sigma-70 region 2" evidence="5">
    <location>
        <begin position="2"/>
        <end position="60"/>
    </location>
</feature>
<organism evidence="7 8">
    <name type="scientific">Chitinophaga filiformis</name>
    <name type="common">Myxococcus filiformis</name>
    <name type="synonym">Flexibacter filiformis</name>
    <dbReference type="NCBI Taxonomy" id="104663"/>
    <lineage>
        <taxon>Bacteria</taxon>
        <taxon>Pseudomonadati</taxon>
        <taxon>Bacteroidota</taxon>
        <taxon>Chitinophagia</taxon>
        <taxon>Chitinophagales</taxon>
        <taxon>Chitinophagaceae</taxon>
        <taxon>Chitinophaga</taxon>
    </lineage>
</organism>
<protein>
    <submittedName>
        <fullName evidence="7">RNA polymerase sigma-70 factor, ECF subfamily</fullName>
    </submittedName>
</protein>
<evidence type="ECO:0000256" key="3">
    <source>
        <dbReference type="ARBA" id="ARBA00023082"/>
    </source>
</evidence>
<dbReference type="AlphaFoldDB" id="A0A1G7H3D2"/>
<dbReference type="InterPro" id="IPR036388">
    <property type="entry name" value="WH-like_DNA-bd_sf"/>
</dbReference>
<dbReference type="InterPro" id="IPR039425">
    <property type="entry name" value="RNA_pol_sigma-70-like"/>
</dbReference>
<dbReference type="Gene3D" id="1.10.10.10">
    <property type="entry name" value="Winged helix-like DNA-binding domain superfamily/Winged helix DNA-binding domain"/>
    <property type="match status" value="1"/>
</dbReference>
<dbReference type="NCBIfam" id="TIGR02937">
    <property type="entry name" value="sigma70-ECF"/>
    <property type="match status" value="1"/>
</dbReference>
<keyword evidence="3" id="KW-0731">Sigma factor</keyword>
<dbReference type="Gene3D" id="1.10.1740.10">
    <property type="match status" value="1"/>
</dbReference>
<evidence type="ECO:0000313" key="8">
    <source>
        <dbReference type="Proteomes" id="UP000199045"/>
    </source>
</evidence>
<evidence type="ECO:0000256" key="2">
    <source>
        <dbReference type="ARBA" id="ARBA00023015"/>
    </source>
</evidence>
<reference evidence="7 8" key="1">
    <citation type="submission" date="2016-10" db="EMBL/GenBank/DDBJ databases">
        <authorList>
            <person name="de Groot N.N."/>
        </authorList>
    </citation>
    <scope>NUCLEOTIDE SEQUENCE [LARGE SCALE GENOMIC DNA]</scope>
    <source>
        <strain evidence="7 8">DSM 527</strain>
    </source>
</reference>
<dbReference type="GO" id="GO:0006352">
    <property type="term" value="P:DNA-templated transcription initiation"/>
    <property type="evidence" value="ECO:0007669"/>
    <property type="project" value="InterPro"/>
</dbReference>
<dbReference type="PANTHER" id="PTHR43133">
    <property type="entry name" value="RNA POLYMERASE ECF-TYPE SIGMA FACTO"/>
    <property type="match status" value="1"/>
</dbReference>
<dbReference type="Pfam" id="PF08281">
    <property type="entry name" value="Sigma70_r4_2"/>
    <property type="match status" value="1"/>
</dbReference>
<keyword evidence="4" id="KW-0804">Transcription</keyword>
<dbReference type="EMBL" id="FNBN01000001">
    <property type="protein sequence ID" value="SDE94659.1"/>
    <property type="molecule type" value="Genomic_DNA"/>
</dbReference>
<comment type="similarity">
    <text evidence="1">Belongs to the sigma-70 factor family. ECF subfamily.</text>
</comment>
<dbReference type="GO" id="GO:0003677">
    <property type="term" value="F:DNA binding"/>
    <property type="evidence" value="ECO:0007669"/>
    <property type="project" value="InterPro"/>
</dbReference>
<dbReference type="InterPro" id="IPR007627">
    <property type="entry name" value="RNA_pol_sigma70_r2"/>
</dbReference>
<dbReference type="InterPro" id="IPR014284">
    <property type="entry name" value="RNA_pol_sigma-70_dom"/>
</dbReference>
<dbReference type="PANTHER" id="PTHR43133:SF46">
    <property type="entry name" value="RNA POLYMERASE SIGMA-70 FACTOR ECF SUBFAMILY"/>
    <property type="match status" value="1"/>
</dbReference>
<gene>
    <name evidence="7" type="ORF">SAMN04488121_101279</name>
</gene>
<evidence type="ECO:0000256" key="4">
    <source>
        <dbReference type="ARBA" id="ARBA00023163"/>
    </source>
</evidence>
<evidence type="ECO:0000259" key="6">
    <source>
        <dbReference type="Pfam" id="PF08281"/>
    </source>
</evidence>
<dbReference type="GO" id="GO:0016987">
    <property type="term" value="F:sigma factor activity"/>
    <property type="evidence" value="ECO:0007669"/>
    <property type="project" value="UniProtKB-KW"/>
</dbReference>
<dbReference type="SUPFAM" id="SSF88659">
    <property type="entry name" value="Sigma3 and sigma4 domains of RNA polymerase sigma factors"/>
    <property type="match status" value="1"/>
</dbReference>
<dbReference type="STRING" id="104663.SAMN04488121_101279"/>
<dbReference type="Pfam" id="PF04542">
    <property type="entry name" value="Sigma70_r2"/>
    <property type="match status" value="1"/>
</dbReference>
<proteinExistence type="inferred from homology"/>
<evidence type="ECO:0000259" key="5">
    <source>
        <dbReference type="Pfam" id="PF04542"/>
    </source>
</evidence>
<feature type="domain" description="RNA polymerase sigma factor 70 region 4 type 2" evidence="6">
    <location>
        <begin position="86"/>
        <end position="136"/>
    </location>
</feature>
<sequence>MAIAMRYAVDEHEAADILTHAFVKMFRSIQSFDVTKGNFHGWLKKIIINESLDLIKQRSRFSSVELETMEEPSVNNSVIEKTDAAAILALVRRLPPATHAVFVLYAIDGYTHREIAEQLNISEGTSKWHLSEARKILQQKLTAIKT</sequence>
<dbReference type="InterPro" id="IPR013324">
    <property type="entry name" value="RNA_pol_sigma_r3/r4-like"/>
</dbReference>
<dbReference type="InterPro" id="IPR013325">
    <property type="entry name" value="RNA_pol_sigma_r2"/>
</dbReference>
<name>A0A1G7H3D2_CHIFI</name>
<evidence type="ECO:0000256" key="1">
    <source>
        <dbReference type="ARBA" id="ARBA00010641"/>
    </source>
</evidence>
<keyword evidence="2" id="KW-0805">Transcription regulation</keyword>